<sequence length="159" mass="18241">MFINLSNLKEIGSRKQVSLELEFHDLEFANREIEIKDPIKLELEIFNTSDSFVVEGKLKANLILRCSRCLQKYSSPVELDISEDVLKSEMEDEEELYLDEIIVDNIILSLPMKPLCSDDCKGICPECGQDLNEGECDCEVEALDPRLAKLKDFYNDDNE</sequence>
<dbReference type="RefSeq" id="WP_111573107.1">
    <property type="nucleotide sequence ID" value="NZ_QLME01000025.1"/>
</dbReference>
<proteinExistence type="predicted"/>
<dbReference type="Pfam" id="PF02620">
    <property type="entry name" value="YceD"/>
    <property type="match status" value="1"/>
</dbReference>
<dbReference type="PANTHER" id="PTHR34374:SF1">
    <property type="entry name" value="LARGE RIBOSOMAL RNA SUBUNIT ACCUMULATION PROTEIN YCED HOMOLOG 1, CHLOROPLASTIC"/>
    <property type="match status" value="1"/>
</dbReference>
<dbReference type="AlphaFoldDB" id="A0A4R7YWL9"/>
<comment type="caution">
    <text evidence="1">The sequence shown here is derived from an EMBL/GenBank/DDBJ whole genome shotgun (WGS) entry which is preliminary data.</text>
</comment>
<gene>
    <name evidence="1" type="ORF">C8C77_12741</name>
</gene>
<dbReference type="InterPro" id="IPR003772">
    <property type="entry name" value="YceD"/>
</dbReference>
<dbReference type="EMBL" id="SODA01000027">
    <property type="protein sequence ID" value="TDW00572.1"/>
    <property type="molecule type" value="Genomic_DNA"/>
</dbReference>
<organism evidence="1 2">
    <name type="scientific">Halanaerobium saccharolyticum</name>
    <dbReference type="NCBI Taxonomy" id="43595"/>
    <lineage>
        <taxon>Bacteria</taxon>
        <taxon>Bacillati</taxon>
        <taxon>Bacillota</taxon>
        <taxon>Clostridia</taxon>
        <taxon>Halanaerobiales</taxon>
        <taxon>Halanaerobiaceae</taxon>
        <taxon>Halanaerobium</taxon>
    </lineage>
</organism>
<dbReference type="Proteomes" id="UP000294697">
    <property type="component" value="Unassembled WGS sequence"/>
</dbReference>
<name>A0A4R7YWL9_9FIRM</name>
<evidence type="ECO:0000313" key="1">
    <source>
        <dbReference type="EMBL" id="TDW00572.1"/>
    </source>
</evidence>
<accession>A0A4R7YWL9</accession>
<evidence type="ECO:0000313" key="2">
    <source>
        <dbReference type="Proteomes" id="UP000294697"/>
    </source>
</evidence>
<evidence type="ECO:0008006" key="3">
    <source>
        <dbReference type="Google" id="ProtNLM"/>
    </source>
</evidence>
<protein>
    <recommendedName>
        <fullName evidence="3">DUF177 domain-containing protein</fullName>
    </recommendedName>
</protein>
<dbReference type="OrthoDB" id="9790372at2"/>
<dbReference type="PANTHER" id="PTHR34374">
    <property type="entry name" value="LARGE RIBOSOMAL RNA SUBUNIT ACCUMULATION PROTEIN YCED HOMOLOG 1, CHLOROPLASTIC"/>
    <property type="match status" value="1"/>
</dbReference>
<reference evidence="1 2" key="1">
    <citation type="submission" date="2019-03" db="EMBL/GenBank/DDBJ databases">
        <title>Subsurface microbial communities from deep shales in Ohio and West Virginia, USA.</title>
        <authorList>
            <person name="Wrighton K."/>
        </authorList>
    </citation>
    <scope>NUCLEOTIDE SEQUENCE [LARGE SCALE GENOMIC DNA]</scope>
    <source>
        <strain evidence="1 2">MSL9.2</strain>
    </source>
</reference>